<dbReference type="AlphaFoldDB" id="A0A6A6D730"/>
<protein>
    <submittedName>
        <fullName evidence="2">Uncharacterized protein</fullName>
    </submittedName>
</protein>
<keyword evidence="1" id="KW-0812">Transmembrane</keyword>
<proteinExistence type="predicted"/>
<evidence type="ECO:0000313" key="2">
    <source>
        <dbReference type="EMBL" id="KAF2175177.1"/>
    </source>
</evidence>
<dbReference type="Proteomes" id="UP000800200">
    <property type="component" value="Unassembled WGS sequence"/>
</dbReference>
<accession>A0A6A6D730</accession>
<keyword evidence="3" id="KW-1185">Reference proteome</keyword>
<name>A0A6A6D730_9PEZI</name>
<organism evidence="2 3">
    <name type="scientific">Zopfia rhizophila CBS 207.26</name>
    <dbReference type="NCBI Taxonomy" id="1314779"/>
    <lineage>
        <taxon>Eukaryota</taxon>
        <taxon>Fungi</taxon>
        <taxon>Dikarya</taxon>
        <taxon>Ascomycota</taxon>
        <taxon>Pezizomycotina</taxon>
        <taxon>Dothideomycetes</taxon>
        <taxon>Dothideomycetes incertae sedis</taxon>
        <taxon>Zopfiaceae</taxon>
        <taxon>Zopfia</taxon>
    </lineage>
</organism>
<keyword evidence="1" id="KW-1133">Transmembrane helix</keyword>
<keyword evidence="1" id="KW-0472">Membrane</keyword>
<sequence>MKQFLGKEFYAEDLEGIAPRLWVMTTPSSANINPLHRQRVKGREIIVTEEPRLHLVWIHDRIFIKPLPRYLLSHAFWEIYLSETATGFLRTYRYLIRHESDFNSAQQEHLSLIPKEVDWASFCRFTSELDYIRDSDVSGRYCYGELTLTRLNFYAPLFLRKFHFEQVQGQYGDFFGRLYGPILVAFAVVSTILNAMQVELAVEQLVAVHWASVWSVCRWFSIISLLGAAVISAWFIFLWLWIFLDEWIYTARCRWEKRRGNHGRSKC</sequence>
<dbReference type="PANTHER" id="PTHR34414">
    <property type="entry name" value="HET DOMAIN-CONTAINING PROTEIN-RELATED"/>
    <property type="match status" value="1"/>
</dbReference>
<dbReference type="OrthoDB" id="5086500at2759"/>
<evidence type="ECO:0000313" key="3">
    <source>
        <dbReference type="Proteomes" id="UP000800200"/>
    </source>
</evidence>
<dbReference type="InterPro" id="IPR046536">
    <property type="entry name" value="DUF6601"/>
</dbReference>
<feature type="transmembrane region" description="Helical" evidence="1">
    <location>
        <begin position="218"/>
        <end position="244"/>
    </location>
</feature>
<reference evidence="2" key="1">
    <citation type="journal article" date="2020" name="Stud. Mycol.">
        <title>101 Dothideomycetes genomes: a test case for predicting lifestyles and emergence of pathogens.</title>
        <authorList>
            <person name="Haridas S."/>
            <person name="Albert R."/>
            <person name="Binder M."/>
            <person name="Bloem J."/>
            <person name="Labutti K."/>
            <person name="Salamov A."/>
            <person name="Andreopoulos B."/>
            <person name="Baker S."/>
            <person name="Barry K."/>
            <person name="Bills G."/>
            <person name="Bluhm B."/>
            <person name="Cannon C."/>
            <person name="Castanera R."/>
            <person name="Culley D."/>
            <person name="Daum C."/>
            <person name="Ezra D."/>
            <person name="Gonzalez J."/>
            <person name="Henrissat B."/>
            <person name="Kuo A."/>
            <person name="Liang C."/>
            <person name="Lipzen A."/>
            <person name="Lutzoni F."/>
            <person name="Magnuson J."/>
            <person name="Mondo S."/>
            <person name="Nolan M."/>
            <person name="Ohm R."/>
            <person name="Pangilinan J."/>
            <person name="Park H.-J."/>
            <person name="Ramirez L."/>
            <person name="Alfaro M."/>
            <person name="Sun H."/>
            <person name="Tritt A."/>
            <person name="Yoshinaga Y."/>
            <person name="Zwiers L.-H."/>
            <person name="Turgeon B."/>
            <person name="Goodwin S."/>
            <person name="Spatafora J."/>
            <person name="Crous P."/>
            <person name="Grigoriev I."/>
        </authorList>
    </citation>
    <scope>NUCLEOTIDE SEQUENCE</scope>
    <source>
        <strain evidence="2">CBS 207.26</strain>
    </source>
</reference>
<dbReference type="EMBL" id="ML994741">
    <property type="protein sequence ID" value="KAF2175177.1"/>
    <property type="molecule type" value="Genomic_DNA"/>
</dbReference>
<feature type="transmembrane region" description="Helical" evidence="1">
    <location>
        <begin position="178"/>
        <end position="198"/>
    </location>
</feature>
<gene>
    <name evidence="2" type="ORF">K469DRAFT_724399</name>
</gene>
<dbReference type="Pfam" id="PF20246">
    <property type="entry name" value="DUF6601"/>
    <property type="match status" value="1"/>
</dbReference>
<evidence type="ECO:0000256" key="1">
    <source>
        <dbReference type="SAM" id="Phobius"/>
    </source>
</evidence>
<dbReference type="PANTHER" id="PTHR34414:SF1">
    <property type="entry name" value="SUBTILISIN-LIKE SERINE PROTEASE"/>
    <property type="match status" value="1"/>
</dbReference>